<reference evidence="1 2" key="1">
    <citation type="submission" date="2015-05" db="EMBL/GenBank/DDBJ databases">
        <title>Genome sequencing and analysis of members of genus Stenotrophomonas.</title>
        <authorList>
            <person name="Patil P.P."/>
            <person name="Midha S."/>
            <person name="Patil P.B."/>
        </authorList>
    </citation>
    <scope>NUCLEOTIDE SEQUENCE [LARGE SCALE GENOMIC DNA]</scope>
    <source>
        <strain evidence="1 2">DSM 18941</strain>
    </source>
</reference>
<dbReference type="Proteomes" id="UP000051863">
    <property type="component" value="Unassembled WGS sequence"/>
</dbReference>
<dbReference type="AlphaFoldDB" id="A0A0R0CQQ5"/>
<accession>A0A0R0CQQ5</accession>
<sequence>MPGMGPVYSVVGAHMKIRAVWSVLLQIAWLPITASAGTVSLVADKELCDNAPPLEQAARLESSRNGNVVTLIVTAQLNCAYLPDKPELREWRNAATLSLPTKSPSGMATACLCAHQMTFEVSDLYQGIQTIYYVQDGTVLGHVDAP</sequence>
<gene>
    <name evidence="1" type="ORF">ABB27_02570</name>
</gene>
<evidence type="ECO:0000313" key="1">
    <source>
        <dbReference type="EMBL" id="KRG71787.1"/>
    </source>
</evidence>
<dbReference type="EMBL" id="LDJJ01000007">
    <property type="protein sequence ID" value="KRG71787.1"/>
    <property type="molecule type" value="Genomic_DNA"/>
</dbReference>
<dbReference type="PATRIC" id="fig|405446.3.peg.3397"/>
<name>A0A0R0CQQ5_9GAMM</name>
<proteinExistence type="predicted"/>
<organism evidence="1 2">
    <name type="scientific">Stenotrophomonas terrae</name>
    <dbReference type="NCBI Taxonomy" id="405446"/>
    <lineage>
        <taxon>Bacteria</taxon>
        <taxon>Pseudomonadati</taxon>
        <taxon>Pseudomonadota</taxon>
        <taxon>Gammaproteobacteria</taxon>
        <taxon>Lysobacterales</taxon>
        <taxon>Lysobacteraceae</taxon>
        <taxon>Stenotrophomonas</taxon>
    </lineage>
</organism>
<evidence type="ECO:0000313" key="2">
    <source>
        <dbReference type="Proteomes" id="UP000051863"/>
    </source>
</evidence>
<comment type="caution">
    <text evidence="1">The sequence shown here is derived from an EMBL/GenBank/DDBJ whole genome shotgun (WGS) entry which is preliminary data.</text>
</comment>
<keyword evidence="2" id="KW-1185">Reference proteome</keyword>
<protein>
    <submittedName>
        <fullName evidence="1">Uncharacterized protein</fullName>
    </submittedName>
</protein>